<feature type="domain" description="Sulfatase-modifying factor enzyme-like" evidence="1">
    <location>
        <begin position="211"/>
        <end position="355"/>
    </location>
</feature>
<dbReference type="InterPro" id="IPR034660">
    <property type="entry name" value="DinB/YfiT-like"/>
</dbReference>
<dbReference type="SUPFAM" id="SSF109854">
    <property type="entry name" value="DinB/YfiT-like putative metalloenzymes"/>
    <property type="match status" value="1"/>
</dbReference>
<accession>A0ABU6J227</accession>
<sequence>MMFPENDPTNDPTTETMSASFRQASAHQLADALLQVHAQNMLLFRSLAERGFDVAARVPCLPVINPPLWEIGHAAWFAEWYVLREAASSAPSAARHPSLLNRADGWFDSNTVAHDARWTLPLPAAADILAYCAEVHERVLERLAGIGTDRADEPTLYPFRLVLAHHAMHGEAFFYTLQTLGVRPPPELAPQLLPDAAPGQPGQEIDIGSTAFIMGTPPGQGFAFDNEQHAHVREVARFAIDAQPVSNRQYLRFIDAGGYRQPQFWSEAGRRWLAQTKREAPAYWTAGTARHAGENPDDGWRCRRFAGDLSPPPDEPVRHVSLHEAQAYCAWAGRRLPTEAEWEIAARSQSERFGWGRIWEWTASSFEPYPGFEAGAYREYSAPFFGSHQAVRGASFATPSCLRAPQFRNFYLPHRDDIFIGFRTCATEP</sequence>
<evidence type="ECO:0000313" key="3">
    <source>
        <dbReference type="Proteomes" id="UP001352263"/>
    </source>
</evidence>
<dbReference type="InterPro" id="IPR051043">
    <property type="entry name" value="Sulfatase_Mod_Factor_Kinase"/>
</dbReference>
<reference evidence="2 3" key="1">
    <citation type="submission" date="2023-10" db="EMBL/GenBank/DDBJ databases">
        <title>Noviherbaspirillum sp. CPCC 100848 genome assembly.</title>
        <authorList>
            <person name="Li X.Y."/>
            <person name="Fang X.M."/>
        </authorList>
    </citation>
    <scope>NUCLEOTIDE SEQUENCE [LARGE SCALE GENOMIC DNA]</scope>
    <source>
        <strain evidence="2 3">CPCC 100848</strain>
    </source>
</reference>
<keyword evidence="3" id="KW-1185">Reference proteome</keyword>
<dbReference type="Proteomes" id="UP001352263">
    <property type="component" value="Unassembled WGS sequence"/>
</dbReference>
<evidence type="ECO:0000259" key="1">
    <source>
        <dbReference type="Pfam" id="PF03781"/>
    </source>
</evidence>
<organism evidence="2 3">
    <name type="scientific">Noviherbaspirillum album</name>
    <dbReference type="NCBI Taxonomy" id="3080276"/>
    <lineage>
        <taxon>Bacteria</taxon>
        <taxon>Pseudomonadati</taxon>
        <taxon>Pseudomonadota</taxon>
        <taxon>Betaproteobacteria</taxon>
        <taxon>Burkholderiales</taxon>
        <taxon>Oxalobacteraceae</taxon>
        <taxon>Noviherbaspirillum</taxon>
    </lineage>
</organism>
<dbReference type="NCBIfam" id="NF041186">
    <property type="entry name" value="SenA"/>
    <property type="match status" value="1"/>
</dbReference>
<dbReference type="InterPro" id="IPR042095">
    <property type="entry name" value="SUMF_sf"/>
</dbReference>
<dbReference type="PANTHER" id="PTHR23150">
    <property type="entry name" value="SULFATASE MODIFYING FACTOR 1, 2"/>
    <property type="match status" value="1"/>
</dbReference>
<dbReference type="EMBL" id="JAWIIV010000001">
    <property type="protein sequence ID" value="MEC4717669.1"/>
    <property type="molecule type" value="Genomic_DNA"/>
</dbReference>
<dbReference type="RefSeq" id="WP_326504422.1">
    <property type="nucleotide sequence ID" value="NZ_JAWIIV010000001.1"/>
</dbReference>
<feature type="domain" description="Sulfatase-modifying factor enzyme-like" evidence="1">
    <location>
        <begin position="356"/>
        <end position="424"/>
    </location>
</feature>
<evidence type="ECO:0000313" key="2">
    <source>
        <dbReference type="EMBL" id="MEC4717669.1"/>
    </source>
</evidence>
<dbReference type="Gene3D" id="3.90.1580.10">
    <property type="entry name" value="paralog of FGE (formylglycine-generating enzyme)"/>
    <property type="match status" value="2"/>
</dbReference>
<dbReference type="PANTHER" id="PTHR23150:SF36">
    <property type="entry name" value="HERCYNINE OXYGENASE"/>
    <property type="match status" value="1"/>
</dbReference>
<dbReference type="SUPFAM" id="SSF56436">
    <property type="entry name" value="C-type lectin-like"/>
    <property type="match status" value="1"/>
</dbReference>
<name>A0ABU6J227_9BURK</name>
<dbReference type="InterPro" id="IPR016187">
    <property type="entry name" value="CTDL_fold"/>
</dbReference>
<protein>
    <submittedName>
        <fullName evidence="2">Selenoneine synthase SenA</fullName>
    </submittedName>
</protein>
<dbReference type="InterPro" id="IPR030809">
    <property type="entry name" value="EgtB_signatur"/>
</dbReference>
<dbReference type="NCBIfam" id="TIGR04373">
    <property type="entry name" value="egtB_X_signatur"/>
    <property type="match status" value="1"/>
</dbReference>
<proteinExistence type="predicted"/>
<dbReference type="InterPro" id="IPR005532">
    <property type="entry name" value="SUMF_dom"/>
</dbReference>
<comment type="caution">
    <text evidence="2">The sequence shown here is derived from an EMBL/GenBank/DDBJ whole genome shotgun (WGS) entry which is preliminary data.</text>
</comment>
<gene>
    <name evidence="2" type="primary">senA</name>
    <name evidence="2" type="ORF">RY831_00740</name>
</gene>
<dbReference type="Pfam" id="PF03781">
    <property type="entry name" value="FGE-sulfatase"/>
    <property type="match status" value="2"/>
</dbReference>